<keyword evidence="2" id="KW-0472">Membrane</keyword>
<dbReference type="Pfam" id="PF13637">
    <property type="entry name" value="Ank_4"/>
    <property type="match status" value="1"/>
</dbReference>
<dbReference type="HOGENOM" id="CLU_025581_1_0_1"/>
<keyword evidence="4" id="KW-1185">Reference proteome</keyword>
<dbReference type="VEuPathDB" id="FungiDB:PV08_05811"/>
<keyword evidence="2" id="KW-1133">Transmembrane helix</keyword>
<proteinExistence type="predicted"/>
<feature type="transmembrane region" description="Helical" evidence="2">
    <location>
        <begin position="649"/>
        <end position="666"/>
    </location>
</feature>
<name>A0A0D1YL33_9EURO</name>
<dbReference type="SUPFAM" id="SSF48403">
    <property type="entry name" value="Ankyrin repeat"/>
    <property type="match status" value="1"/>
</dbReference>
<dbReference type="EMBL" id="KN847495">
    <property type="protein sequence ID" value="KIW15761.1"/>
    <property type="molecule type" value="Genomic_DNA"/>
</dbReference>
<dbReference type="AlphaFoldDB" id="A0A0D1YL33"/>
<dbReference type="PROSITE" id="PS50088">
    <property type="entry name" value="ANK_REPEAT"/>
    <property type="match status" value="1"/>
</dbReference>
<reference evidence="3 4" key="1">
    <citation type="submission" date="2015-01" db="EMBL/GenBank/DDBJ databases">
        <title>The Genome Sequence of Exophiala spinifera CBS89968.</title>
        <authorList>
            <consortium name="The Broad Institute Genomics Platform"/>
            <person name="Cuomo C."/>
            <person name="de Hoog S."/>
            <person name="Gorbushina A."/>
            <person name="Stielow B."/>
            <person name="Teixiera M."/>
            <person name="Abouelleil A."/>
            <person name="Chapman S.B."/>
            <person name="Priest M."/>
            <person name="Young S.K."/>
            <person name="Wortman J."/>
            <person name="Nusbaum C."/>
            <person name="Birren B."/>
        </authorList>
    </citation>
    <scope>NUCLEOTIDE SEQUENCE [LARGE SCALE GENOMIC DNA]</scope>
    <source>
        <strain evidence="3 4">CBS 89968</strain>
    </source>
</reference>
<keyword evidence="2" id="KW-0812">Transmembrane</keyword>
<dbReference type="RefSeq" id="XP_016235977.1">
    <property type="nucleotide sequence ID" value="XM_016380150.1"/>
</dbReference>
<sequence>MAEIVGVVASGAGVASLGIELLQIAYGLKDFSSSIKDAPAEIACLIDELLLLTNILKGIWDRRPPETSGTVPEATWEACHQHCESAVGILASVATELEASLKKHKILGSLRVVLSQQKVSKYKERLERAKSILLLAQQASFFTFMQIQQASILSKVEATQNLLQPTVRQIESRAVVSSIAVQVPKPVETETDTVQMTCSKPRYPRLKPSWAFRLSPWWLNRVFEMQRDHSWQGFSFSLRSYKIRSWDTLAIAGESSVTEVVQMLQDKKLFLWDQDPSGRTVLHFAALAENFKLCQFLVRSGLDVNSRARYAETPFDMLWVNDFYELTRTKYMEKPDLFEMVKLLAIENGADEILRESHLDSREVFSRNSPSVTAFIGKYLAMDMSYEQAAQYRFTSAMSSLEFDDGFFWARLGTETIPELNVARMLNENADGWKLFHRIAGHFGRVYSTTKNQPEILEKMLGWQKVVEFLVFFQPILTVPLDRRYEHKTCRSPLSRLLEGALFDRRVVPGHNFHQKDLLQVLYAWVQWLMDIGVNTAQYGNLEKQWVKLYPAHFTRNLEFIGKHSYRVICLETGPSASDWNIWLNNPLDEHSEDFWFLTENPEYFIPGAWQLSPANYGFFHMDCWKVYLSSLRRCKRLFRYMQLPQKPAYVIGVSIAIIIVVGISAA</sequence>
<evidence type="ECO:0000256" key="1">
    <source>
        <dbReference type="PROSITE-ProRule" id="PRU00023"/>
    </source>
</evidence>
<dbReference type="GeneID" id="27332894"/>
<feature type="repeat" description="ANK" evidence="1">
    <location>
        <begin position="277"/>
        <end position="309"/>
    </location>
</feature>
<evidence type="ECO:0000313" key="3">
    <source>
        <dbReference type="EMBL" id="KIW15761.1"/>
    </source>
</evidence>
<dbReference type="InterPro" id="IPR002110">
    <property type="entry name" value="Ankyrin_rpt"/>
</dbReference>
<gene>
    <name evidence="3" type="ORF">PV08_05811</name>
</gene>
<organism evidence="3 4">
    <name type="scientific">Exophiala spinifera</name>
    <dbReference type="NCBI Taxonomy" id="91928"/>
    <lineage>
        <taxon>Eukaryota</taxon>
        <taxon>Fungi</taxon>
        <taxon>Dikarya</taxon>
        <taxon>Ascomycota</taxon>
        <taxon>Pezizomycotina</taxon>
        <taxon>Eurotiomycetes</taxon>
        <taxon>Chaetothyriomycetidae</taxon>
        <taxon>Chaetothyriales</taxon>
        <taxon>Herpotrichiellaceae</taxon>
        <taxon>Exophiala</taxon>
    </lineage>
</organism>
<evidence type="ECO:0000313" key="4">
    <source>
        <dbReference type="Proteomes" id="UP000053328"/>
    </source>
</evidence>
<protein>
    <submittedName>
        <fullName evidence="3">Uncharacterized protein</fullName>
    </submittedName>
</protein>
<dbReference type="Gene3D" id="1.25.40.20">
    <property type="entry name" value="Ankyrin repeat-containing domain"/>
    <property type="match status" value="1"/>
</dbReference>
<evidence type="ECO:0000256" key="2">
    <source>
        <dbReference type="SAM" id="Phobius"/>
    </source>
</evidence>
<dbReference type="Proteomes" id="UP000053328">
    <property type="component" value="Unassembled WGS sequence"/>
</dbReference>
<dbReference type="OrthoDB" id="4283482at2759"/>
<keyword evidence="1" id="KW-0040">ANK repeat</keyword>
<dbReference type="InterPro" id="IPR036770">
    <property type="entry name" value="Ankyrin_rpt-contain_sf"/>
</dbReference>
<dbReference type="PROSITE" id="PS50297">
    <property type="entry name" value="ANK_REP_REGION"/>
    <property type="match status" value="1"/>
</dbReference>
<accession>A0A0D1YL33</accession>